<gene>
    <name evidence="1" type="ORF">AN936_23840</name>
</gene>
<reference evidence="1 2" key="1">
    <citation type="journal article" date="2015" name="Genome Announc.">
        <title>Complete Genome Sequence of Polypropylene Glycol- and Polyethylene Glycol-Degrading Sphingopyxis macrogoltabida Strain EY-1.</title>
        <authorList>
            <person name="Ohtsubo Y."/>
            <person name="Nagata Y."/>
            <person name="Numata M."/>
            <person name="Tsuchikane K."/>
            <person name="Hosoyama A."/>
            <person name="Yamazoe A."/>
            <person name="Tsuda M."/>
            <person name="Fujita N."/>
            <person name="Kawai F."/>
        </authorList>
    </citation>
    <scope>NUCLEOTIDE SEQUENCE [LARGE SCALE GENOMIC DNA]</scope>
    <source>
        <strain evidence="1 2">EY-1</strain>
        <plasmid evidence="1">1</plasmid>
    </source>
</reference>
<dbReference type="PATRIC" id="fig|33050.5.peg.4825"/>
<dbReference type="RefSeq" id="WP_054590615.1">
    <property type="nucleotide sequence ID" value="NZ_CP012701.1"/>
</dbReference>
<name>A0A0N9UCK8_SPHMC</name>
<accession>A0A0N9UCK8</accession>
<protein>
    <submittedName>
        <fullName evidence="1">Uncharacterized protein</fullName>
    </submittedName>
</protein>
<evidence type="ECO:0000313" key="2">
    <source>
        <dbReference type="Proteomes" id="UP000058074"/>
    </source>
</evidence>
<dbReference type="Proteomes" id="UP000058074">
    <property type="component" value="Plasmid 1"/>
</dbReference>
<keyword evidence="1" id="KW-0614">Plasmid</keyword>
<dbReference type="AlphaFoldDB" id="A0A0N9UCK8"/>
<geneLocation type="plasmid" evidence="1 2">
    <name>1</name>
</geneLocation>
<organism evidence="1 2">
    <name type="scientific">Sphingopyxis macrogoltabida</name>
    <name type="common">Sphingomonas macrogoltabidus</name>
    <dbReference type="NCBI Taxonomy" id="33050"/>
    <lineage>
        <taxon>Bacteria</taxon>
        <taxon>Pseudomonadati</taxon>
        <taxon>Pseudomonadota</taxon>
        <taxon>Alphaproteobacteria</taxon>
        <taxon>Sphingomonadales</taxon>
        <taxon>Sphingomonadaceae</taxon>
        <taxon>Sphingopyxis</taxon>
    </lineage>
</organism>
<evidence type="ECO:0000313" key="1">
    <source>
        <dbReference type="EMBL" id="ALH83170.1"/>
    </source>
</evidence>
<sequence length="130" mass="14136">MKRRQFRLVLEPAPEEVVRLTQLHRYAGDVAGRGRAPIGGVLAEYIAGLFPQRDPRQVLDGLLGKGDAGWSLGTAPGQGRTLIIQTTEAGAAVSAVARILEQIAPNTLLRPMIYEPLPLQGLSEHRRSLH</sequence>
<proteinExistence type="predicted"/>
<dbReference type="KEGG" id="smag:AN936_23840"/>
<dbReference type="OrthoDB" id="7449291at2"/>
<dbReference type="EMBL" id="CP012701">
    <property type="protein sequence ID" value="ALH83170.1"/>
    <property type="molecule type" value="Genomic_DNA"/>
</dbReference>